<gene>
    <name evidence="1" type="ORF">LCGC14_1056470</name>
</gene>
<comment type="caution">
    <text evidence="1">The sequence shown here is derived from an EMBL/GenBank/DDBJ whole genome shotgun (WGS) entry which is preliminary data.</text>
</comment>
<proteinExistence type="predicted"/>
<organism evidence="1">
    <name type="scientific">marine sediment metagenome</name>
    <dbReference type="NCBI Taxonomy" id="412755"/>
    <lineage>
        <taxon>unclassified sequences</taxon>
        <taxon>metagenomes</taxon>
        <taxon>ecological metagenomes</taxon>
    </lineage>
</organism>
<reference evidence="1" key="1">
    <citation type="journal article" date="2015" name="Nature">
        <title>Complex archaea that bridge the gap between prokaryotes and eukaryotes.</title>
        <authorList>
            <person name="Spang A."/>
            <person name="Saw J.H."/>
            <person name="Jorgensen S.L."/>
            <person name="Zaremba-Niedzwiedzka K."/>
            <person name="Martijn J."/>
            <person name="Lind A.E."/>
            <person name="van Eijk R."/>
            <person name="Schleper C."/>
            <person name="Guy L."/>
            <person name="Ettema T.J."/>
        </authorList>
    </citation>
    <scope>NUCLEOTIDE SEQUENCE</scope>
</reference>
<name>A0A0F9Q5E1_9ZZZZ</name>
<accession>A0A0F9Q5E1</accession>
<evidence type="ECO:0000313" key="1">
    <source>
        <dbReference type="EMBL" id="KKN08461.1"/>
    </source>
</evidence>
<dbReference type="EMBL" id="LAZR01004454">
    <property type="protein sequence ID" value="KKN08461.1"/>
    <property type="molecule type" value="Genomic_DNA"/>
</dbReference>
<sequence length="120" mass="14532">MYIKRYDILVKLVKFKLCFPFLIIIFDIKPEGKKEVFRKIPQLLGYALYLIKRLEEYNEINFEIKCIGASRDYAWVFDPHEVREKLLDFFQFEKKKSNRINDPSMKKKIEKLVAFLGFNK</sequence>
<dbReference type="AlphaFoldDB" id="A0A0F9Q5E1"/>
<protein>
    <submittedName>
        <fullName evidence="1">Uncharacterized protein</fullName>
    </submittedName>
</protein>